<dbReference type="PANTHER" id="PTHR45436:SF5">
    <property type="entry name" value="SENSOR HISTIDINE KINASE TRCS"/>
    <property type="match status" value="1"/>
</dbReference>
<evidence type="ECO:0000256" key="3">
    <source>
        <dbReference type="ARBA" id="ARBA00022553"/>
    </source>
</evidence>
<evidence type="ECO:0000256" key="6">
    <source>
        <dbReference type="SAM" id="MobiDB-lite"/>
    </source>
</evidence>
<feature type="domain" description="Histidine kinase/HSP90-like ATPase" evidence="8">
    <location>
        <begin position="247"/>
        <end position="355"/>
    </location>
</feature>
<dbReference type="EMBL" id="BAAARJ010000006">
    <property type="protein sequence ID" value="GAA2608754.1"/>
    <property type="molecule type" value="Genomic_DNA"/>
</dbReference>
<feature type="region of interest" description="Disordered" evidence="6">
    <location>
        <begin position="366"/>
        <end position="420"/>
    </location>
</feature>
<name>A0ABP6CDD0_9ACTN</name>
<keyword evidence="7" id="KW-0812">Transmembrane</keyword>
<keyword evidence="4" id="KW-0808">Transferase</keyword>
<comment type="caution">
    <text evidence="9">The sequence shown here is derived from an EMBL/GenBank/DDBJ whole genome shotgun (WGS) entry which is preliminary data.</text>
</comment>
<keyword evidence="3" id="KW-0597">Phosphoprotein</keyword>
<evidence type="ECO:0000256" key="1">
    <source>
        <dbReference type="ARBA" id="ARBA00000085"/>
    </source>
</evidence>
<dbReference type="Gene3D" id="3.30.565.10">
    <property type="entry name" value="Histidine kinase-like ATPase, C-terminal domain"/>
    <property type="match status" value="1"/>
</dbReference>
<dbReference type="InterPro" id="IPR003594">
    <property type="entry name" value="HATPase_dom"/>
</dbReference>
<dbReference type="Proteomes" id="UP001501447">
    <property type="component" value="Unassembled WGS sequence"/>
</dbReference>
<evidence type="ECO:0000313" key="10">
    <source>
        <dbReference type="Proteomes" id="UP001501447"/>
    </source>
</evidence>
<dbReference type="EC" id="2.7.13.3" evidence="2"/>
<keyword evidence="7" id="KW-0472">Membrane</keyword>
<evidence type="ECO:0000256" key="5">
    <source>
        <dbReference type="ARBA" id="ARBA00022777"/>
    </source>
</evidence>
<dbReference type="InterPro" id="IPR050428">
    <property type="entry name" value="TCS_sensor_his_kinase"/>
</dbReference>
<feature type="region of interest" description="Disordered" evidence="6">
    <location>
        <begin position="462"/>
        <end position="559"/>
    </location>
</feature>
<organism evidence="9 10">
    <name type="scientific">Streptomyces axinellae</name>
    <dbReference type="NCBI Taxonomy" id="552788"/>
    <lineage>
        <taxon>Bacteria</taxon>
        <taxon>Bacillati</taxon>
        <taxon>Actinomycetota</taxon>
        <taxon>Actinomycetes</taxon>
        <taxon>Kitasatosporales</taxon>
        <taxon>Streptomycetaceae</taxon>
        <taxon>Streptomyces</taxon>
    </lineage>
</organism>
<evidence type="ECO:0000256" key="4">
    <source>
        <dbReference type="ARBA" id="ARBA00022679"/>
    </source>
</evidence>
<dbReference type="InterPro" id="IPR036890">
    <property type="entry name" value="HATPase_C_sf"/>
</dbReference>
<evidence type="ECO:0000256" key="2">
    <source>
        <dbReference type="ARBA" id="ARBA00012438"/>
    </source>
</evidence>
<keyword evidence="10" id="KW-1185">Reference proteome</keyword>
<gene>
    <name evidence="9" type="ORF">GCM10009863_22700</name>
</gene>
<evidence type="ECO:0000259" key="8">
    <source>
        <dbReference type="Pfam" id="PF02518"/>
    </source>
</evidence>
<sequence length="559" mass="58444">MPAVVTAVATVVATVLVPEQARFAVALCGGIATVALALLTAEVARRGKALRALRAASEERLTALQYRLDLQEAGTVRLARERLPEAVARLQEGEFAEDVLMSMRPEADGLSPQFQAAHEALLRSVVEAVQAEESMRDSAQRGVVNIARRVQAIVHQQATDLRGMEDRHGQRPEFFADLLRLDHGTALIGRLADSIAVLGGARPGRQWSKAVPLYSVLRGAMSRILDYQRVELHSVADVAVVGPAVEPLIHALAELLDNATRYSPPKARVHLTAGEVHMGIAIEIEDGGVGLSEEARARAERMLSEARAGIDLNDLGETPRLGLAVVGRVAQAYDFQVSLPPSAYGGVRAVLCVPKNLITTAPATGKAHGIGAASGPRPVPRSGQDHAPADPRAIAAQRSPEPGQETLTAVPPHVVPDATSGQDFTLAAPAVPEVAEPRAGAAPAADGAAHGRISYAGLADIAAPDGAAGPPPFEEEEAPPVTERTAGGLPQRRRRSPHPNARGAFGSQRPPAPQPGPAAVASEEPAPGVWMAELQSGLSGGKPKPAPIRGSSDTSDKDE</sequence>
<comment type="catalytic activity">
    <reaction evidence="1">
        <text>ATP + protein L-histidine = ADP + protein N-phospho-L-histidine.</text>
        <dbReference type="EC" id="2.7.13.3"/>
    </reaction>
</comment>
<keyword evidence="7" id="KW-1133">Transmembrane helix</keyword>
<feature type="transmembrane region" description="Helical" evidence="7">
    <location>
        <begin position="23"/>
        <end position="44"/>
    </location>
</feature>
<reference evidence="10" key="1">
    <citation type="journal article" date="2019" name="Int. J. Syst. Evol. Microbiol.">
        <title>The Global Catalogue of Microorganisms (GCM) 10K type strain sequencing project: providing services to taxonomists for standard genome sequencing and annotation.</title>
        <authorList>
            <consortium name="The Broad Institute Genomics Platform"/>
            <consortium name="The Broad Institute Genome Sequencing Center for Infectious Disease"/>
            <person name="Wu L."/>
            <person name="Ma J."/>
        </authorList>
    </citation>
    <scope>NUCLEOTIDE SEQUENCE [LARGE SCALE GENOMIC DNA]</scope>
    <source>
        <strain evidence="10">JCM 16373</strain>
    </source>
</reference>
<keyword evidence="5" id="KW-0418">Kinase</keyword>
<dbReference type="Pfam" id="PF02518">
    <property type="entry name" value="HATPase_c"/>
    <property type="match status" value="1"/>
</dbReference>
<dbReference type="SUPFAM" id="SSF55874">
    <property type="entry name" value="ATPase domain of HSP90 chaperone/DNA topoisomerase II/histidine kinase"/>
    <property type="match status" value="1"/>
</dbReference>
<dbReference type="PANTHER" id="PTHR45436">
    <property type="entry name" value="SENSOR HISTIDINE KINASE YKOH"/>
    <property type="match status" value="1"/>
</dbReference>
<protein>
    <recommendedName>
        <fullName evidence="2">histidine kinase</fullName>
        <ecNumber evidence="2">2.7.13.3</ecNumber>
    </recommendedName>
</protein>
<evidence type="ECO:0000256" key="7">
    <source>
        <dbReference type="SAM" id="Phobius"/>
    </source>
</evidence>
<proteinExistence type="predicted"/>
<evidence type="ECO:0000313" key="9">
    <source>
        <dbReference type="EMBL" id="GAA2608754.1"/>
    </source>
</evidence>
<accession>A0ABP6CDD0</accession>